<proteinExistence type="predicted"/>
<evidence type="ECO:0000313" key="2">
    <source>
        <dbReference type="Proteomes" id="UP001595075"/>
    </source>
</evidence>
<keyword evidence="2" id="KW-1185">Reference proteome</keyword>
<evidence type="ECO:0008006" key="3">
    <source>
        <dbReference type="Google" id="ProtNLM"/>
    </source>
</evidence>
<dbReference type="Proteomes" id="UP001595075">
    <property type="component" value="Unassembled WGS sequence"/>
</dbReference>
<evidence type="ECO:0000313" key="1">
    <source>
        <dbReference type="EMBL" id="KAL2068386.1"/>
    </source>
</evidence>
<sequence length="152" mass="16732">MSTPATRTTFADSPATLGAAINSFFDGPPETTETDLLKLFTPTFTQRADENHPSGSRSFPEFVKHIAWLRGFLPPGSVNVKVTHYMRDGNHIAERHSGEPSEQEDGSLVFGETFMWIELAENGRIEGVVETVRKTVLRGPRAVEGNEGEKGE</sequence>
<reference evidence="1 2" key="1">
    <citation type="journal article" date="2024" name="Commun. Biol.">
        <title>Comparative genomic analysis of thermophilic fungi reveals convergent evolutionary adaptations and gene losses.</title>
        <authorList>
            <person name="Steindorff A.S."/>
            <person name="Aguilar-Pontes M.V."/>
            <person name="Robinson A.J."/>
            <person name="Andreopoulos B."/>
            <person name="LaButti K."/>
            <person name="Kuo A."/>
            <person name="Mondo S."/>
            <person name="Riley R."/>
            <person name="Otillar R."/>
            <person name="Haridas S."/>
            <person name="Lipzen A."/>
            <person name="Grimwood J."/>
            <person name="Schmutz J."/>
            <person name="Clum A."/>
            <person name="Reid I.D."/>
            <person name="Moisan M.C."/>
            <person name="Butler G."/>
            <person name="Nguyen T.T.M."/>
            <person name="Dewar K."/>
            <person name="Conant G."/>
            <person name="Drula E."/>
            <person name="Henrissat B."/>
            <person name="Hansel C."/>
            <person name="Singer S."/>
            <person name="Hutchinson M.I."/>
            <person name="de Vries R.P."/>
            <person name="Natvig D.O."/>
            <person name="Powell A.J."/>
            <person name="Tsang A."/>
            <person name="Grigoriev I.V."/>
        </authorList>
    </citation>
    <scope>NUCLEOTIDE SEQUENCE [LARGE SCALE GENOMIC DNA]</scope>
    <source>
        <strain evidence="1 2">CBS 494.80</strain>
    </source>
</reference>
<name>A0ABR4CGM4_9HELO</name>
<gene>
    <name evidence="1" type="ORF">VTL71DRAFT_16484</name>
</gene>
<organism evidence="1 2">
    <name type="scientific">Oculimacula yallundae</name>
    <dbReference type="NCBI Taxonomy" id="86028"/>
    <lineage>
        <taxon>Eukaryota</taxon>
        <taxon>Fungi</taxon>
        <taxon>Dikarya</taxon>
        <taxon>Ascomycota</taxon>
        <taxon>Pezizomycotina</taxon>
        <taxon>Leotiomycetes</taxon>
        <taxon>Helotiales</taxon>
        <taxon>Ploettnerulaceae</taxon>
        <taxon>Oculimacula</taxon>
    </lineage>
</organism>
<dbReference type="EMBL" id="JAZHXI010000009">
    <property type="protein sequence ID" value="KAL2068386.1"/>
    <property type="molecule type" value="Genomic_DNA"/>
</dbReference>
<comment type="caution">
    <text evidence="1">The sequence shown here is derived from an EMBL/GenBank/DDBJ whole genome shotgun (WGS) entry which is preliminary data.</text>
</comment>
<protein>
    <recommendedName>
        <fullName evidence="3">SnoaL-like domain-containing protein</fullName>
    </recommendedName>
</protein>
<accession>A0ABR4CGM4</accession>